<accession>A0A2D0N254</accession>
<dbReference type="InterPro" id="IPR036188">
    <property type="entry name" value="FAD/NAD-bd_sf"/>
</dbReference>
<dbReference type="PANTHER" id="PTHR10668:SF105">
    <property type="entry name" value="DEHYDROGENASE-RELATED"/>
    <property type="match status" value="1"/>
</dbReference>
<dbReference type="PANTHER" id="PTHR10668">
    <property type="entry name" value="PHYTOENE DEHYDROGENASE"/>
    <property type="match status" value="1"/>
</dbReference>
<protein>
    <submittedName>
        <fullName evidence="1">FAD-dependent oxidoreductase</fullName>
    </submittedName>
</protein>
<dbReference type="EMBL" id="PDUD01000038">
    <property type="protein sequence ID" value="PHN02622.1"/>
    <property type="molecule type" value="Genomic_DNA"/>
</dbReference>
<dbReference type="RefSeq" id="WP_099153951.1">
    <property type="nucleotide sequence ID" value="NZ_PDUD01000038.1"/>
</dbReference>
<name>A0A2D0N254_FLAN2</name>
<reference evidence="1 2" key="1">
    <citation type="submission" date="2017-10" db="EMBL/GenBank/DDBJ databases">
        <title>The draft genome sequence of Lewinella nigricans NBRC 102662.</title>
        <authorList>
            <person name="Wang K."/>
        </authorList>
    </citation>
    <scope>NUCLEOTIDE SEQUENCE [LARGE SCALE GENOMIC DNA]</scope>
    <source>
        <strain evidence="1 2">NBRC 102662</strain>
    </source>
</reference>
<evidence type="ECO:0000313" key="1">
    <source>
        <dbReference type="EMBL" id="PHN02622.1"/>
    </source>
</evidence>
<dbReference type="Proteomes" id="UP000223913">
    <property type="component" value="Unassembled WGS sequence"/>
</dbReference>
<evidence type="ECO:0000313" key="2">
    <source>
        <dbReference type="Proteomes" id="UP000223913"/>
    </source>
</evidence>
<dbReference type="OrthoDB" id="833207at2"/>
<dbReference type="SUPFAM" id="SSF51905">
    <property type="entry name" value="FAD/NAD(P)-binding domain"/>
    <property type="match status" value="1"/>
</dbReference>
<dbReference type="AlphaFoldDB" id="A0A2D0N254"/>
<organism evidence="1 2">
    <name type="scientific">Flavilitoribacter nigricans (strain ATCC 23147 / DSM 23189 / NBRC 102662 / NCIMB 1420 / SS-2)</name>
    <name type="common">Lewinella nigricans</name>
    <dbReference type="NCBI Taxonomy" id="1122177"/>
    <lineage>
        <taxon>Bacteria</taxon>
        <taxon>Pseudomonadati</taxon>
        <taxon>Bacteroidota</taxon>
        <taxon>Saprospiria</taxon>
        <taxon>Saprospirales</taxon>
        <taxon>Lewinellaceae</taxon>
        <taxon>Flavilitoribacter</taxon>
    </lineage>
</organism>
<proteinExistence type="predicted"/>
<dbReference type="Gene3D" id="3.50.50.60">
    <property type="entry name" value="FAD/NAD(P)-binding domain"/>
    <property type="match status" value="1"/>
</dbReference>
<comment type="caution">
    <text evidence="1">The sequence shown here is derived from an EMBL/GenBank/DDBJ whole genome shotgun (WGS) entry which is preliminary data.</text>
</comment>
<dbReference type="Pfam" id="PF13450">
    <property type="entry name" value="NAD_binding_8"/>
    <property type="match status" value="1"/>
</dbReference>
<gene>
    <name evidence="1" type="ORF">CRP01_30990</name>
</gene>
<sequence>MNDTLYDAVIIGSGPNGLAAAVELARNQQKVLVLEASDQIGGGTRTAELTLPGFQHDYCSAVHPLGVLSPFFSSLPLEDYGLEWIYPEASVAHPVDDGPAVLFYRDLARTMDNLGSDGKAWEKLVRPFLRDPDSLLRDILGPLGLPESPLQLARFGMKAIWPAEQLARYLFREERTRGFFAGLAAHSVLPLDKVFTSAIGLVFAVSGHVVEWPVAAGGSARISRALADYLIDLGGDIRTGSWVRELEDLPEARVYLFDTDPMQLAEIAGPVLPPAYVRRLQKYNYGPGSFKLDWALDGPIPWKDKRCLEASTVHLGGTLAEIATSERDAWLGRHSEQPFVLLCQQSQIDPLRAPQGQHTGYAYCHVPFGSTVDMTEAIERQVERFAPGFRDLILDRHTINTRELASYNPNYFGGSISGGSNDITQLFTRPVARFDPYTTPNPRIFICSASTPPGGGVHGMCGYHAAQSALKRLARSST</sequence>
<keyword evidence="2" id="KW-1185">Reference proteome</keyword>